<dbReference type="GO" id="GO:0006605">
    <property type="term" value="P:protein targeting"/>
    <property type="evidence" value="ECO:0007669"/>
    <property type="project" value="InterPro"/>
</dbReference>
<evidence type="ECO:0000256" key="8">
    <source>
        <dbReference type="ARBA" id="ARBA00023136"/>
    </source>
</evidence>
<evidence type="ECO:0000256" key="5">
    <source>
        <dbReference type="ARBA" id="ARBA00022927"/>
    </source>
</evidence>
<dbReference type="Pfam" id="PF00584">
    <property type="entry name" value="SecE"/>
    <property type="match status" value="1"/>
</dbReference>
<dbReference type="PRINTS" id="PR01650">
    <property type="entry name" value="SECETRNLCASE"/>
</dbReference>
<dbReference type="GO" id="GO:0009306">
    <property type="term" value="P:protein secretion"/>
    <property type="evidence" value="ECO:0007669"/>
    <property type="project" value="InterPro"/>
</dbReference>
<dbReference type="InterPro" id="IPR001901">
    <property type="entry name" value="Translocase_SecE/Sec61-g"/>
</dbReference>
<keyword evidence="4 9" id="KW-0812">Transmembrane</keyword>
<evidence type="ECO:0000256" key="7">
    <source>
        <dbReference type="ARBA" id="ARBA00023010"/>
    </source>
</evidence>
<dbReference type="PROSITE" id="PS01067">
    <property type="entry name" value="SECE_SEC61G"/>
    <property type="match status" value="1"/>
</dbReference>
<accession>A0A381W5I2</accession>
<feature type="transmembrane region" description="Helical" evidence="9">
    <location>
        <begin position="32"/>
        <end position="52"/>
    </location>
</feature>
<evidence type="ECO:0000256" key="6">
    <source>
        <dbReference type="ARBA" id="ARBA00022989"/>
    </source>
</evidence>
<dbReference type="GO" id="GO:0008320">
    <property type="term" value="F:protein transmembrane transporter activity"/>
    <property type="evidence" value="ECO:0007669"/>
    <property type="project" value="InterPro"/>
</dbReference>
<dbReference type="InterPro" id="IPR038379">
    <property type="entry name" value="SecE_sf"/>
</dbReference>
<keyword evidence="7" id="KW-0811">Translocation</keyword>
<keyword evidence="3" id="KW-1003">Cell membrane</keyword>
<dbReference type="HAMAP" id="MF_00422">
    <property type="entry name" value="SecE"/>
    <property type="match status" value="1"/>
</dbReference>
<dbReference type="EMBL" id="UINC01010764">
    <property type="protein sequence ID" value="SVA47764.1"/>
    <property type="molecule type" value="Genomic_DNA"/>
</dbReference>
<dbReference type="GO" id="GO:0043952">
    <property type="term" value="P:protein transport by the Sec complex"/>
    <property type="evidence" value="ECO:0007669"/>
    <property type="project" value="TreeGrafter"/>
</dbReference>
<keyword evidence="5" id="KW-0653">Protein transport</keyword>
<sequence length="60" mass="7021">MFDKVQQFASDVQFEMNKVSWPNWDELKGSTYVVLSLSLILTVFLFIVDYVLSKILTFIL</sequence>
<keyword evidence="6 9" id="KW-1133">Transmembrane helix</keyword>
<protein>
    <recommendedName>
        <fullName evidence="11">Protein translocase subunit SecE</fullName>
    </recommendedName>
</protein>
<evidence type="ECO:0000256" key="1">
    <source>
        <dbReference type="ARBA" id="ARBA00004370"/>
    </source>
</evidence>
<dbReference type="GO" id="GO:0005886">
    <property type="term" value="C:plasma membrane"/>
    <property type="evidence" value="ECO:0007669"/>
    <property type="project" value="TreeGrafter"/>
</dbReference>
<dbReference type="GO" id="GO:0006886">
    <property type="term" value="P:intracellular protein transport"/>
    <property type="evidence" value="ECO:0007669"/>
    <property type="project" value="InterPro"/>
</dbReference>
<dbReference type="InterPro" id="IPR005807">
    <property type="entry name" value="SecE_bac"/>
</dbReference>
<name>A0A381W5I2_9ZZZZ</name>
<evidence type="ECO:0000256" key="4">
    <source>
        <dbReference type="ARBA" id="ARBA00022692"/>
    </source>
</evidence>
<organism evidence="10">
    <name type="scientific">marine metagenome</name>
    <dbReference type="NCBI Taxonomy" id="408172"/>
    <lineage>
        <taxon>unclassified sequences</taxon>
        <taxon>metagenomes</taxon>
        <taxon>ecological metagenomes</taxon>
    </lineage>
</organism>
<reference evidence="10" key="1">
    <citation type="submission" date="2018-05" db="EMBL/GenBank/DDBJ databases">
        <authorList>
            <person name="Lanie J.A."/>
            <person name="Ng W.-L."/>
            <person name="Kazmierczak K.M."/>
            <person name="Andrzejewski T.M."/>
            <person name="Davidsen T.M."/>
            <person name="Wayne K.J."/>
            <person name="Tettelin H."/>
            <person name="Glass J.I."/>
            <person name="Rusch D."/>
            <person name="Podicherti R."/>
            <person name="Tsui H.-C.T."/>
            <person name="Winkler M.E."/>
        </authorList>
    </citation>
    <scope>NUCLEOTIDE SEQUENCE</scope>
</reference>
<dbReference type="NCBIfam" id="TIGR00964">
    <property type="entry name" value="secE_bact"/>
    <property type="match status" value="1"/>
</dbReference>
<evidence type="ECO:0000256" key="3">
    <source>
        <dbReference type="ARBA" id="ARBA00022475"/>
    </source>
</evidence>
<dbReference type="Gene3D" id="1.20.5.1030">
    <property type="entry name" value="Preprotein translocase secy subunit"/>
    <property type="match status" value="1"/>
</dbReference>
<keyword evidence="8 9" id="KW-0472">Membrane</keyword>
<keyword evidence="2" id="KW-0813">Transport</keyword>
<dbReference type="AlphaFoldDB" id="A0A381W5I2"/>
<comment type="subcellular location">
    <subcellularLocation>
        <location evidence="1">Membrane</location>
    </subcellularLocation>
</comment>
<proteinExistence type="inferred from homology"/>
<evidence type="ECO:0008006" key="11">
    <source>
        <dbReference type="Google" id="ProtNLM"/>
    </source>
</evidence>
<evidence type="ECO:0000313" key="10">
    <source>
        <dbReference type="EMBL" id="SVA47764.1"/>
    </source>
</evidence>
<dbReference type="PANTHER" id="PTHR33910:SF1">
    <property type="entry name" value="PROTEIN TRANSLOCASE SUBUNIT SECE"/>
    <property type="match status" value="1"/>
</dbReference>
<dbReference type="PANTHER" id="PTHR33910">
    <property type="entry name" value="PROTEIN TRANSLOCASE SUBUNIT SECE"/>
    <property type="match status" value="1"/>
</dbReference>
<gene>
    <name evidence="10" type="ORF">METZ01_LOCUS100618</name>
</gene>
<evidence type="ECO:0000256" key="9">
    <source>
        <dbReference type="SAM" id="Phobius"/>
    </source>
</evidence>
<evidence type="ECO:0000256" key="2">
    <source>
        <dbReference type="ARBA" id="ARBA00022448"/>
    </source>
</evidence>